<dbReference type="Gene3D" id="1.10.10.10">
    <property type="entry name" value="Winged helix-like DNA-binding domain superfamily/Winged helix DNA-binding domain"/>
    <property type="match status" value="1"/>
</dbReference>
<keyword evidence="2" id="KW-0238">DNA-binding</keyword>
<dbReference type="EMBL" id="WNVC01001181">
    <property type="protein sequence ID" value="MDZ5001238.1"/>
    <property type="molecule type" value="Genomic_DNA"/>
</dbReference>
<reference evidence="5" key="1">
    <citation type="submission" date="2019-11" db="EMBL/GenBank/DDBJ databases">
        <title>Characterization of Clostridium perfringens isolates from swine manure treated agricultural soils.</title>
        <authorList>
            <person name="Wushke S.T."/>
        </authorList>
    </citation>
    <scope>NUCLEOTIDE SEQUENCE</scope>
    <source>
        <strain evidence="5">X26</strain>
    </source>
</reference>
<keyword evidence="3" id="KW-0804">Transcription</keyword>
<evidence type="ECO:0000313" key="6">
    <source>
        <dbReference type="Proteomes" id="UP001291306"/>
    </source>
</evidence>
<dbReference type="InterPro" id="IPR036390">
    <property type="entry name" value="WH_DNA-bd_sf"/>
</dbReference>
<evidence type="ECO:0000256" key="3">
    <source>
        <dbReference type="ARBA" id="ARBA00023163"/>
    </source>
</evidence>
<keyword evidence="1" id="KW-0805">Transcription regulation</keyword>
<dbReference type="GO" id="GO:0003700">
    <property type="term" value="F:DNA-binding transcription factor activity"/>
    <property type="evidence" value="ECO:0007669"/>
    <property type="project" value="InterPro"/>
</dbReference>
<comment type="caution">
    <text evidence="5">The sequence shown here is derived from an EMBL/GenBank/DDBJ whole genome shotgun (WGS) entry which is preliminary data.</text>
</comment>
<dbReference type="SUPFAM" id="SSF46785">
    <property type="entry name" value="Winged helix' DNA-binding domain"/>
    <property type="match status" value="1"/>
</dbReference>
<gene>
    <name evidence="5" type="ORF">GNF79_19720</name>
</gene>
<evidence type="ECO:0000259" key="4">
    <source>
        <dbReference type="PROSITE" id="PS50987"/>
    </source>
</evidence>
<dbReference type="InterPro" id="IPR011991">
    <property type="entry name" value="ArsR-like_HTH"/>
</dbReference>
<name>A0AAW9IA34_CLOPF</name>
<evidence type="ECO:0000256" key="1">
    <source>
        <dbReference type="ARBA" id="ARBA00023015"/>
    </source>
</evidence>
<evidence type="ECO:0000256" key="2">
    <source>
        <dbReference type="ARBA" id="ARBA00023125"/>
    </source>
</evidence>
<dbReference type="GO" id="GO:0003677">
    <property type="term" value="F:DNA binding"/>
    <property type="evidence" value="ECO:0007669"/>
    <property type="project" value="UniProtKB-KW"/>
</dbReference>
<feature type="domain" description="HTH arsR-type" evidence="4">
    <location>
        <begin position="1"/>
        <end position="94"/>
    </location>
</feature>
<dbReference type="InterPro" id="IPR001845">
    <property type="entry name" value="HTH_ArsR_DNA-bd_dom"/>
</dbReference>
<dbReference type="InterPro" id="IPR051081">
    <property type="entry name" value="HTH_MetalResp_TranReg"/>
</dbReference>
<sequence length="115" mass="13332">MIKNYEKNIKIFKALGEINRVKIVDMLATGEKCACLILESFHFTQPTLSHHMKVLMDCGLVKCRKEGTWIYYSLDIDVADELMRFLNSILTNEQKCICSSKCIDKNNDFQIGEYK</sequence>
<dbReference type="InterPro" id="IPR036388">
    <property type="entry name" value="WH-like_DNA-bd_sf"/>
</dbReference>
<accession>A0AAW9IA34</accession>
<dbReference type="NCBIfam" id="NF033788">
    <property type="entry name" value="HTH_metalloreg"/>
    <property type="match status" value="1"/>
</dbReference>
<evidence type="ECO:0000313" key="5">
    <source>
        <dbReference type="EMBL" id="MDZ5001238.1"/>
    </source>
</evidence>
<dbReference type="Pfam" id="PF01022">
    <property type="entry name" value="HTH_5"/>
    <property type="match status" value="1"/>
</dbReference>
<protein>
    <submittedName>
        <fullName evidence="5">Metalloregulator ArsR/SmtB family transcription factor</fullName>
    </submittedName>
</protein>
<organism evidence="5 6">
    <name type="scientific">Clostridium perfringens</name>
    <dbReference type="NCBI Taxonomy" id="1502"/>
    <lineage>
        <taxon>Bacteria</taxon>
        <taxon>Bacillati</taxon>
        <taxon>Bacillota</taxon>
        <taxon>Clostridia</taxon>
        <taxon>Eubacteriales</taxon>
        <taxon>Clostridiaceae</taxon>
        <taxon>Clostridium</taxon>
    </lineage>
</organism>
<proteinExistence type="predicted"/>
<dbReference type="SMART" id="SM00418">
    <property type="entry name" value="HTH_ARSR"/>
    <property type="match status" value="1"/>
</dbReference>
<dbReference type="PANTHER" id="PTHR33154:SF18">
    <property type="entry name" value="ARSENICAL RESISTANCE OPERON REPRESSOR"/>
    <property type="match status" value="1"/>
</dbReference>
<dbReference type="PANTHER" id="PTHR33154">
    <property type="entry name" value="TRANSCRIPTIONAL REGULATOR, ARSR FAMILY"/>
    <property type="match status" value="1"/>
</dbReference>
<feature type="non-terminal residue" evidence="5">
    <location>
        <position position="115"/>
    </location>
</feature>
<dbReference type="AlphaFoldDB" id="A0AAW9IA34"/>
<dbReference type="PROSITE" id="PS50987">
    <property type="entry name" value="HTH_ARSR_2"/>
    <property type="match status" value="1"/>
</dbReference>
<dbReference type="CDD" id="cd00090">
    <property type="entry name" value="HTH_ARSR"/>
    <property type="match status" value="1"/>
</dbReference>
<dbReference type="PRINTS" id="PR00778">
    <property type="entry name" value="HTHARSR"/>
</dbReference>
<dbReference type="Proteomes" id="UP001291306">
    <property type="component" value="Unassembled WGS sequence"/>
</dbReference>
<dbReference type="RefSeq" id="WP_322459360.1">
    <property type="nucleotide sequence ID" value="NZ_WNVC01001181.1"/>
</dbReference>